<dbReference type="EMBL" id="QRDW01000001">
    <property type="protein sequence ID" value="RED53907.1"/>
    <property type="molecule type" value="Genomic_DNA"/>
</dbReference>
<accession>A0A3D9HWP6</accession>
<dbReference type="Pfam" id="PF07310">
    <property type="entry name" value="PAS_5"/>
    <property type="match status" value="1"/>
</dbReference>
<name>A0A3D9HWP6_9PROT</name>
<protein>
    <submittedName>
        <fullName evidence="1">PAS domain-containing protein</fullName>
    </submittedName>
</protein>
<dbReference type="InterPro" id="IPR009922">
    <property type="entry name" value="DUF1457"/>
</dbReference>
<dbReference type="Proteomes" id="UP000256845">
    <property type="component" value="Unassembled WGS sequence"/>
</dbReference>
<evidence type="ECO:0000313" key="2">
    <source>
        <dbReference type="Proteomes" id="UP000256845"/>
    </source>
</evidence>
<proteinExistence type="predicted"/>
<comment type="caution">
    <text evidence="1">The sequence shown here is derived from an EMBL/GenBank/DDBJ whole genome shotgun (WGS) entry which is preliminary data.</text>
</comment>
<sequence length="173" mass="19115">MIIRSAHEIPGKDRFARISATASWFSNFVSKAGKLPSRRDLDPTEFPDILGHQMISELHRDREDGRIRMLGTVAEQFTGLGGNASGRWFSEILDSESTRAAVGVHIQALDSKKAVFGISNYLRQDGQRVSYARLLCPLATLEGEPETVFSVFELAKGDPAMKAVMHKAGRRSP</sequence>
<dbReference type="RefSeq" id="WP_115935006.1">
    <property type="nucleotide sequence ID" value="NZ_QRDW01000001.1"/>
</dbReference>
<keyword evidence="2" id="KW-1185">Reference proteome</keyword>
<organism evidence="1 2">
    <name type="scientific">Aestuariispira insulae</name>
    <dbReference type="NCBI Taxonomy" id="1461337"/>
    <lineage>
        <taxon>Bacteria</taxon>
        <taxon>Pseudomonadati</taxon>
        <taxon>Pseudomonadota</taxon>
        <taxon>Alphaproteobacteria</taxon>
        <taxon>Rhodospirillales</taxon>
        <taxon>Kiloniellaceae</taxon>
        <taxon>Aestuariispira</taxon>
    </lineage>
</organism>
<gene>
    <name evidence="1" type="ORF">DFP90_101706</name>
</gene>
<dbReference type="OrthoDB" id="8478455at2"/>
<reference evidence="1 2" key="1">
    <citation type="submission" date="2018-07" db="EMBL/GenBank/DDBJ databases">
        <title>Genomic Encyclopedia of Type Strains, Phase III (KMG-III): the genomes of soil and plant-associated and newly described type strains.</title>
        <authorList>
            <person name="Whitman W."/>
        </authorList>
    </citation>
    <scope>NUCLEOTIDE SEQUENCE [LARGE SCALE GENOMIC DNA]</scope>
    <source>
        <strain evidence="1 2">CECT 8488</strain>
    </source>
</reference>
<dbReference type="AlphaFoldDB" id="A0A3D9HWP6"/>
<evidence type="ECO:0000313" key="1">
    <source>
        <dbReference type="EMBL" id="RED53907.1"/>
    </source>
</evidence>